<organism evidence="2 3">
    <name type="scientific">Enterobacter cloacae</name>
    <dbReference type="NCBI Taxonomy" id="550"/>
    <lineage>
        <taxon>Bacteria</taxon>
        <taxon>Pseudomonadati</taxon>
        <taxon>Pseudomonadota</taxon>
        <taxon>Gammaproteobacteria</taxon>
        <taxon>Enterobacterales</taxon>
        <taxon>Enterobacteriaceae</taxon>
        <taxon>Enterobacter</taxon>
        <taxon>Enterobacter cloacae complex</taxon>
    </lineage>
</organism>
<dbReference type="AlphaFoldDB" id="A0A330GDT8"/>
<proteinExistence type="predicted"/>
<dbReference type="Pfam" id="PF04233">
    <property type="entry name" value="Phage_Mu_F"/>
    <property type="match status" value="1"/>
</dbReference>
<evidence type="ECO:0000259" key="1">
    <source>
        <dbReference type="Pfam" id="PF04233"/>
    </source>
</evidence>
<comment type="caution">
    <text evidence="2">The sequence shown here is derived from an EMBL/GenBank/DDBJ whole genome shotgun (WGS) entry which is preliminary data.</text>
</comment>
<evidence type="ECO:0000313" key="2">
    <source>
        <dbReference type="EMBL" id="RAZ68036.1"/>
    </source>
</evidence>
<dbReference type="InterPro" id="IPR017029">
    <property type="entry name" value="Phage_head_put"/>
</dbReference>
<dbReference type="RefSeq" id="WP_112780639.1">
    <property type="nucleotide sequence ID" value="NZ_CABMNQ010000015.1"/>
</dbReference>
<gene>
    <name evidence="2" type="ORF">DP202_09650</name>
</gene>
<sequence>MARSVNDRLMDETIAHGLYVTRYGTGVARRMVALLNKLDAELAARLLVLLDGKRADTYSARRLASLLAGVRELNHQAYEPVNSSLARELARYTDYETGYQMDLFSSIIPRQVLKHVPLQSIAPEQVYASAVAQPFQGRLLKEWGQKLESDRLDKITSAVRTGFLQGETVEQIVKRVAGTPQLNRQDGVINASRRDLAVVARTAVNHMAATARQEFAQANSDIVKAKQWSSTLDTHTSQWCIIRDRKLYSLDGKPLGHAIPYLRGPGKIHFCCRSCEILITKSWEEMQIASGELSSATRASMDGQVPAHTSYAEWLARQPYARQEQVLGVTRAQMLRDGKITVPEMFNDAGEFLTLDELRRVDASAFEG</sequence>
<accession>A0A330GDT8</accession>
<dbReference type="Proteomes" id="UP000251576">
    <property type="component" value="Unassembled WGS sequence"/>
</dbReference>
<name>A0A330GDT8_ENTCL</name>
<dbReference type="EMBL" id="QMDH01000015">
    <property type="protein sequence ID" value="RAZ68036.1"/>
    <property type="molecule type" value="Genomic_DNA"/>
</dbReference>
<reference evidence="2 3" key="1">
    <citation type="submission" date="2018-06" db="EMBL/GenBank/DDBJ databases">
        <title>ACT-28, a chromosomally-encoded AmpC with carbapenemase activity from Enterobacter kobei.</title>
        <authorList>
            <person name="Jousset A.B."/>
            <person name="Oueslati S."/>
            <person name="Bernabeu S."/>
            <person name="Takissian J."/>
            <person name="Creton E."/>
            <person name="Vogel A."/>
            <person name="Cotellon G."/>
            <person name="Bonnin R.A."/>
            <person name="Dortet L."/>
            <person name="Naas T."/>
        </authorList>
    </citation>
    <scope>NUCLEOTIDE SEQUENCE [LARGE SCALE GENOMIC DNA]</scope>
    <source>
        <strain evidence="2 3">99B3</strain>
    </source>
</reference>
<dbReference type="InterPro" id="IPR006528">
    <property type="entry name" value="Phage_head_morphogenesis_dom"/>
</dbReference>
<protein>
    <recommendedName>
        <fullName evidence="1">Phage head morphogenesis domain-containing protein</fullName>
    </recommendedName>
</protein>
<feature type="domain" description="Phage head morphogenesis" evidence="1">
    <location>
        <begin position="153"/>
        <end position="273"/>
    </location>
</feature>
<evidence type="ECO:0000313" key="3">
    <source>
        <dbReference type="Proteomes" id="UP000251576"/>
    </source>
</evidence>
<dbReference type="PIRSF" id="PIRSF034565">
    <property type="entry name" value="UCP034565"/>
    <property type="match status" value="1"/>
</dbReference>